<dbReference type="PANTHER" id="PTHR11733:SF237">
    <property type="entry name" value="NEPRILYSIN-LIKE 4"/>
    <property type="match status" value="1"/>
</dbReference>
<dbReference type="GO" id="GO:0005886">
    <property type="term" value="C:plasma membrane"/>
    <property type="evidence" value="ECO:0007669"/>
    <property type="project" value="TreeGrafter"/>
</dbReference>
<dbReference type="PANTHER" id="PTHR11733">
    <property type="entry name" value="ZINC METALLOPROTEASE FAMILY M13 NEPRILYSIN-RELATED"/>
    <property type="match status" value="1"/>
</dbReference>
<comment type="caution">
    <text evidence="2">The sequence shown here is derived from an EMBL/GenBank/DDBJ whole genome shotgun (WGS) entry which is preliminary data.</text>
</comment>
<sequence length="128" mass="14584">MYNDVKIPGYNGKMDGKFTLAENIADNEGVKLAFKVHQRLGKKFEAEGRFGGMQDFNNDQMFFLGYAITFCNKRTNDEKYIREQVLTDSHSPEIVRVNTVLANMPEFATAFHCSPASPMNPKTRCTLY</sequence>
<keyword evidence="3" id="KW-1185">Reference proteome</keyword>
<accession>A0A016T4Z0</accession>
<dbReference type="InterPro" id="IPR018497">
    <property type="entry name" value="Peptidase_M13_C"/>
</dbReference>
<dbReference type="InterPro" id="IPR024079">
    <property type="entry name" value="MetalloPept_cat_dom_sf"/>
</dbReference>
<dbReference type="SUPFAM" id="SSF55486">
    <property type="entry name" value="Metalloproteases ('zincins'), catalytic domain"/>
    <property type="match status" value="1"/>
</dbReference>
<dbReference type="OrthoDB" id="5873741at2759"/>
<proteinExistence type="predicted"/>
<dbReference type="EMBL" id="JARK01001475">
    <property type="protein sequence ID" value="EYB97649.1"/>
    <property type="molecule type" value="Genomic_DNA"/>
</dbReference>
<evidence type="ECO:0000259" key="1">
    <source>
        <dbReference type="Pfam" id="PF01431"/>
    </source>
</evidence>
<dbReference type="AlphaFoldDB" id="A0A016T4Z0"/>
<name>A0A016T4Z0_9BILA</name>
<evidence type="ECO:0000313" key="2">
    <source>
        <dbReference type="EMBL" id="EYB97649.1"/>
    </source>
</evidence>
<reference evidence="3" key="1">
    <citation type="journal article" date="2015" name="Nat. Genet.">
        <title>The genome and transcriptome of the zoonotic hookworm Ancylostoma ceylanicum identify infection-specific gene families.</title>
        <authorList>
            <person name="Schwarz E.M."/>
            <person name="Hu Y."/>
            <person name="Antoshechkin I."/>
            <person name="Miller M.M."/>
            <person name="Sternberg P.W."/>
            <person name="Aroian R.V."/>
        </authorList>
    </citation>
    <scope>NUCLEOTIDE SEQUENCE</scope>
    <source>
        <strain evidence="3">HY135</strain>
    </source>
</reference>
<feature type="domain" description="Peptidase M13 C-terminal" evidence="1">
    <location>
        <begin position="2"/>
        <end position="126"/>
    </location>
</feature>
<dbReference type="PROSITE" id="PS51885">
    <property type="entry name" value="NEPRILYSIN"/>
    <property type="match status" value="1"/>
</dbReference>
<protein>
    <recommendedName>
        <fullName evidence="1">Peptidase M13 C-terminal domain-containing protein</fullName>
    </recommendedName>
</protein>
<dbReference type="STRING" id="53326.A0A016T4Z0"/>
<dbReference type="Gene3D" id="3.40.390.10">
    <property type="entry name" value="Collagenase (Catalytic Domain)"/>
    <property type="match status" value="1"/>
</dbReference>
<gene>
    <name evidence="2" type="primary">Acey_s0139.g2143</name>
    <name evidence="2" type="ORF">Y032_0139g2143</name>
</gene>
<dbReference type="GO" id="GO:0016485">
    <property type="term" value="P:protein processing"/>
    <property type="evidence" value="ECO:0007669"/>
    <property type="project" value="TreeGrafter"/>
</dbReference>
<evidence type="ECO:0000313" key="3">
    <source>
        <dbReference type="Proteomes" id="UP000024635"/>
    </source>
</evidence>
<dbReference type="Pfam" id="PF01431">
    <property type="entry name" value="Peptidase_M13"/>
    <property type="match status" value="1"/>
</dbReference>
<organism evidence="2 3">
    <name type="scientific">Ancylostoma ceylanicum</name>
    <dbReference type="NCBI Taxonomy" id="53326"/>
    <lineage>
        <taxon>Eukaryota</taxon>
        <taxon>Metazoa</taxon>
        <taxon>Ecdysozoa</taxon>
        <taxon>Nematoda</taxon>
        <taxon>Chromadorea</taxon>
        <taxon>Rhabditida</taxon>
        <taxon>Rhabditina</taxon>
        <taxon>Rhabditomorpha</taxon>
        <taxon>Strongyloidea</taxon>
        <taxon>Ancylostomatidae</taxon>
        <taxon>Ancylostomatinae</taxon>
        <taxon>Ancylostoma</taxon>
    </lineage>
</organism>
<dbReference type="Proteomes" id="UP000024635">
    <property type="component" value="Unassembled WGS sequence"/>
</dbReference>
<dbReference type="GO" id="GO:0004222">
    <property type="term" value="F:metalloendopeptidase activity"/>
    <property type="evidence" value="ECO:0007669"/>
    <property type="project" value="InterPro"/>
</dbReference>
<dbReference type="InterPro" id="IPR000718">
    <property type="entry name" value="Peptidase_M13"/>
</dbReference>